<dbReference type="Proteomes" id="UP000243217">
    <property type="component" value="Unassembled WGS sequence"/>
</dbReference>
<keyword evidence="3 5" id="KW-1133">Transmembrane helix</keyword>
<evidence type="ECO:0000313" key="7">
    <source>
        <dbReference type="EMBL" id="OQR88208.1"/>
    </source>
</evidence>
<feature type="transmembrane region" description="Helical" evidence="5">
    <location>
        <begin position="292"/>
        <end position="315"/>
    </location>
</feature>
<dbReference type="SUPFAM" id="SSF46785">
    <property type="entry name" value="Winged helix' DNA-binding domain"/>
    <property type="match status" value="1"/>
</dbReference>
<keyword evidence="7" id="KW-0406">Ion transport</keyword>
<keyword evidence="7" id="KW-0407">Ion channel</keyword>
<evidence type="ECO:0000256" key="4">
    <source>
        <dbReference type="ARBA" id="ARBA00023136"/>
    </source>
</evidence>
<feature type="transmembrane region" description="Helical" evidence="5">
    <location>
        <begin position="564"/>
        <end position="584"/>
    </location>
</feature>
<reference evidence="7 8" key="1">
    <citation type="journal article" date="2014" name="Genome Biol. Evol.">
        <title>The secreted proteins of Achlya hypogyna and Thraustotheca clavata identify the ancestral oomycete secretome and reveal gene acquisitions by horizontal gene transfer.</title>
        <authorList>
            <person name="Misner I."/>
            <person name="Blouin N."/>
            <person name="Leonard G."/>
            <person name="Richards T.A."/>
            <person name="Lane C.E."/>
        </authorList>
    </citation>
    <scope>NUCLEOTIDE SEQUENCE [LARGE SCALE GENOMIC DNA]</scope>
    <source>
        <strain evidence="7 8">ATCC 34112</strain>
    </source>
</reference>
<evidence type="ECO:0000256" key="5">
    <source>
        <dbReference type="SAM" id="Phobius"/>
    </source>
</evidence>
<evidence type="ECO:0000256" key="3">
    <source>
        <dbReference type="ARBA" id="ARBA00022989"/>
    </source>
</evidence>
<dbReference type="AlphaFoldDB" id="A0A1V9YR19"/>
<feature type="transmembrane region" description="Helical" evidence="5">
    <location>
        <begin position="187"/>
        <end position="208"/>
    </location>
</feature>
<dbReference type="GO" id="GO:0001518">
    <property type="term" value="C:voltage-gated sodium channel complex"/>
    <property type="evidence" value="ECO:0007669"/>
    <property type="project" value="TreeGrafter"/>
</dbReference>
<name>A0A1V9YR19_9STRA</name>
<feature type="transmembrane region" description="Helical" evidence="5">
    <location>
        <begin position="451"/>
        <end position="472"/>
    </location>
</feature>
<keyword evidence="4 5" id="KW-0472">Membrane</keyword>
<accession>A0A1V9YR19</accession>
<dbReference type="InterPro" id="IPR027359">
    <property type="entry name" value="Volt_channel_dom_sf"/>
</dbReference>
<dbReference type="Pfam" id="PF00520">
    <property type="entry name" value="Ion_trans"/>
    <property type="match status" value="2"/>
</dbReference>
<dbReference type="Gene3D" id="1.20.120.350">
    <property type="entry name" value="Voltage-gated potassium channels. Chain C"/>
    <property type="match status" value="2"/>
</dbReference>
<feature type="transmembrane region" description="Helical" evidence="5">
    <location>
        <begin position="604"/>
        <end position="622"/>
    </location>
</feature>
<evidence type="ECO:0000313" key="8">
    <source>
        <dbReference type="Proteomes" id="UP000243217"/>
    </source>
</evidence>
<dbReference type="GO" id="GO:0005248">
    <property type="term" value="F:voltage-gated sodium channel activity"/>
    <property type="evidence" value="ECO:0007669"/>
    <property type="project" value="TreeGrafter"/>
</dbReference>
<dbReference type="OrthoDB" id="66759at2759"/>
<evidence type="ECO:0000256" key="1">
    <source>
        <dbReference type="ARBA" id="ARBA00004141"/>
    </source>
</evidence>
<feature type="transmembrane region" description="Helical" evidence="5">
    <location>
        <begin position="229"/>
        <end position="251"/>
    </location>
</feature>
<feature type="domain" description="Ion transport" evidence="6">
    <location>
        <begin position="449"/>
        <end position="619"/>
    </location>
</feature>
<keyword evidence="8" id="KW-1185">Reference proteome</keyword>
<dbReference type="InterPro" id="IPR043203">
    <property type="entry name" value="VGCC_Ca_Na"/>
</dbReference>
<proteinExistence type="predicted"/>
<dbReference type="PANTHER" id="PTHR10037">
    <property type="entry name" value="VOLTAGE-GATED CATION CHANNEL CALCIUM AND SODIUM"/>
    <property type="match status" value="1"/>
</dbReference>
<dbReference type="InterPro" id="IPR036390">
    <property type="entry name" value="WH_DNA-bd_sf"/>
</dbReference>
<dbReference type="EMBL" id="JNBS01003332">
    <property type="protein sequence ID" value="OQR88208.1"/>
    <property type="molecule type" value="Genomic_DNA"/>
</dbReference>
<dbReference type="CDD" id="cd04371">
    <property type="entry name" value="DEP"/>
    <property type="match status" value="1"/>
</dbReference>
<feature type="transmembrane region" description="Helical" evidence="5">
    <location>
        <begin position="484"/>
        <end position="503"/>
    </location>
</feature>
<comment type="subcellular location">
    <subcellularLocation>
        <location evidence="1">Membrane</location>
        <topology evidence="1">Multi-pass membrane protein</topology>
    </subcellularLocation>
</comment>
<protein>
    <submittedName>
        <fullName evidence="7">Sodium channel protein type 11 subunit alpha</fullName>
    </submittedName>
</protein>
<evidence type="ECO:0000259" key="6">
    <source>
        <dbReference type="Pfam" id="PF00520"/>
    </source>
</evidence>
<dbReference type="Gene3D" id="1.10.10.10">
    <property type="entry name" value="Winged helix-like DNA-binding domain superfamily/Winged helix DNA-binding domain"/>
    <property type="match status" value="1"/>
</dbReference>
<dbReference type="Gene3D" id="1.10.287.70">
    <property type="match status" value="2"/>
</dbReference>
<dbReference type="InterPro" id="IPR005821">
    <property type="entry name" value="Ion_trans_dom"/>
</dbReference>
<dbReference type="PANTHER" id="PTHR10037:SF62">
    <property type="entry name" value="SODIUM CHANNEL PROTEIN 60E"/>
    <property type="match status" value="1"/>
</dbReference>
<evidence type="ECO:0000256" key="2">
    <source>
        <dbReference type="ARBA" id="ARBA00022692"/>
    </source>
</evidence>
<dbReference type="STRING" id="74557.A0A1V9YR19"/>
<organism evidence="7 8">
    <name type="scientific">Thraustotheca clavata</name>
    <dbReference type="NCBI Taxonomy" id="74557"/>
    <lineage>
        <taxon>Eukaryota</taxon>
        <taxon>Sar</taxon>
        <taxon>Stramenopiles</taxon>
        <taxon>Oomycota</taxon>
        <taxon>Saprolegniomycetes</taxon>
        <taxon>Saprolegniales</taxon>
        <taxon>Achlyaceae</taxon>
        <taxon>Thraustotheca</taxon>
    </lineage>
</organism>
<comment type="caution">
    <text evidence="7">The sequence shown here is derived from an EMBL/GenBank/DDBJ whole genome shotgun (WGS) entry which is preliminary data.</text>
</comment>
<keyword evidence="7" id="KW-0813">Transport</keyword>
<keyword evidence="2 5" id="KW-0812">Transmembrane</keyword>
<sequence length="624" mass="70352">MDVQDIYVGQRCYYACFFGSDAVQFLIKNGHCYSIHEAEELGNRLLSIERIHAHSLLGSDHFQNNVQAVIALIDDVSGVDSTRESIINAEVEAVLESCINQICGEVNSFGNHYGIFSIHPRYGVKPLHPSLERAKTEYRTRRDTIDEMRKMKIARIATWIVHPYFNAIALGTIVLSCGLAGMQNDTFPLLVLWGEGLCTLIFTAEVLFRVIAQGFLWTGNNAYLRNGWNCLDLCVTLSTLISFSLSLYSWLTMGKISTDIRFLQALIPLRIIHYNDGIKVVVSAILQTIPCLVNILLVLLLFVFMFAIIAVNLFAGKFTYCQGDSTDFYARGIDTCITEGNITSTWINPINNYDTIPSAMLSLLQLTTLQGWTSVMYEAMDTPTIVMLQYTTIHQEMLLSSCEGTILLTQEQKRWISIQKQIFTKRPSCTPRNIHTNLIQRYAFTIAIHSVFKTLELIAVGLNIVLLALWHFPSSNTFNSMYNSLELAFLVYFMFEAIVKLLAFGPSYFSSSTKLLDIILLAFTLSEVFYDSGVGHIASLLRIYRFLEKYDGLMSLLKMLETCLPSLINVAALLVLVLFVFALLGMNIFTEKIQGDCIHDERNFDTLLSSMLILFVLVTVCISI</sequence>
<feature type="domain" description="Ion transport" evidence="6">
    <location>
        <begin position="162"/>
        <end position="383"/>
    </location>
</feature>
<dbReference type="InterPro" id="IPR036388">
    <property type="entry name" value="WH-like_DNA-bd_sf"/>
</dbReference>
<dbReference type="SUPFAM" id="SSF81324">
    <property type="entry name" value="Voltage-gated potassium channels"/>
    <property type="match status" value="2"/>
</dbReference>
<gene>
    <name evidence="7" type="ORF">THRCLA_10397</name>
</gene>
<feature type="transmembrane region" description="Helical" evidence="5">
    <location>
        <begin position="156"/>
        <end position="181"/>
    </location>
</feature>